<dbReference type="OrthoDB" id="1489030at2"/>
<gene>
    <name evidence="2" type="ORF">SD10_20715</name>
</gene>
<organism evidence="2 3">
    <name type="scientific">Spirosoma radiotolerans</name>
    <dbReference type="NCBI Taxonomy" id="1379870"/>
    <lineage>
        <taxon>Bacteria</taxon>
        <taxon>Pseudomonadati</taxon>
        <taxon>Bacteroidota</taxon>
        <taxon>Cytophagia</taxon>
        <taxon>Cytophagales</taxon>
        <taxon>Cytophagaceae</taxon>
        <taxon>Spirosoma</taxon>
    </lineage>
</organism>
<evidence type="ECO:0000256" key="1">
    <source>
        <dbReference type="SAM" id="Coils"/>
    </source>
</evidence>
<sequence length="658" mass="74914">MSSSSPILIETVAATKEPKQKAAIIDDAFDDVEEGEIKIKQYLEFYQLVNQEGEFDDLVSKIGLILPEVYIDEPAPANFLDFLQELWRERASHARLKELVDKNLFTEKVDKLNELETICKNLENQNLDVKRINSRVEDPSIFSSGEFVYIFIDYNLGIEPGPLAVANAKTKAREIYNTCPKGKKPVTILMSSESGFIKLIDRFQDEAGMIEGVFRFSPKDQLSDQNKVSLLIRAYSEEFESNHALQDYIHALISAAKGALNEFEKEVQMLRIEDYVFIQNSALRDQAQPLGDYLAWLYGTHWANLLLRNTDLKVQQSIIDKVFSDKPPLHHRLPSSKVSAIYMSALFEEGLGPIELHPLEGSTNSKLAKLPYLHLGDLFTKSETTDVWMVLNAQCDLERPEAKNAERSIFLVRGTLVPFEKPLALSDQKTDFFLFEGVQYQIKWNVKQVDTVPHNKFIEWQKILELERHFRLRLPFALEIQQAFSASISRIGLPVSPPFTQEIRLEVLYRKEDSSAGIFLEESVEYAFLPITRVGDKTVRLTLHFALDFKEALLSKQRELILKKAEVEGGRLANYDKKLFSNINLLLDEFDNWFFSKKGFLYPSGNKPIVLLPPSSLGLSLDSPKDVFVGQNAFIINIVTDDSPSISPTSNPPINHEN</sequence>
<protein>
    <submittedName>
        <fullName evidence="2">Uncharacterized protein</fullName>
    </submittedName>
</protein>
<dbReference type="PATRIC" id="fig|1379870.5.peg.4462"/>
<keyword evidence="1" id="KW-0175">Coiled coil</keyword>
<dbReference type="STRING" id="1379870.SD10_20715"/>
<keyword evidence="3" id="KW-1185">Reference proteome</keyword>
<evidence type="ECO:0000313" key="2">
    <source>
        <dbReference type="EMBL" id="AKD56965.1"/>
    </source>
</evidence>
<name>A0A0E3ZYR5_9BACT</name>
<proteinExistence type="predicted"/>
<dbReference type="RefSeq" id="WP_046576420.1">
    <property type="nucleotide sequence ID" value="NZ_CP010429.1"/>
</dbReference>
<dbReference type="AlphaFoldDB" id="A0A0E3ZYR5"/>
<dbReference type="EMBL" id="CP010429">
    <property type="protein sequence ID" value="AKD56965.1"/>
    <property type="molecule type" value="Genomic_DNA"/>
</dbReference>
<dbReference type="Proteomes" id="UP000033054">
    <property type="component" value="Chromosome"/>
</dbReference>
<evidence type="ECO:0000313" key="3">
    <source>
        <dbReference type="Proteomes" id="UP000033054"/>
    </source>
</evidence>
<feature type="coiled-coil region" evidence="1">
    <location>
        <begin position="105"/>
        <end position="132"/>
    </location>
</feature>
<accession>A0A0E3ZYR5</accession>
<dbReference type="HOGENOM" id="CLU_423721_0_0_10"/>
<reference evidence="2 3" key="1">
    <citation type="journal article" date="2014" name="Curr. Microbiol.">
        <title>Spirosoma radiotolerans sp. nov., a gamma-radiation-resistant bacterium isolated from gamma ray-irradiated soil.</title>
        <authorList>
            <person name="Lee J.J."/>
            <person name="Srinivasan S."/>
            <person name="Lim S."/>
            <person name="Joe M."/>
            <person name="Im S."/>
            <person name="Bae S.I."/>
            <person name="Park K.R."/>
            <person name="Han J.H."/>
            <person name="Park S.H."/>
            <person name="Joo B.M."/>
            <person name="Park S.J."/>
            <person name="Kim M.K."/>
        </authorList>
    </citation>
    <scope>NUCLEOTIDE SEQUENCE [LARGE SCALE GENOMIC DNA]</scope>
    <source>
        <strain evidence="2 3">DG5A</strain>
    </source>
</reference>
<dbReference type="KEGG" id="srd:SD10_20715"/>